<accession>A0A8S3XDK8</accession>
<keyword evidence="1" id="KW-0472">Membrane</keyword>
<protein>
    <submittedName>
        <fullName evidence="2">(apollo) hypothetical protein</fullName>
    </submittedName>
</protein>
<keyword evidence="1" id="KW-1133">Transmembrane helix</keyword>
<comment type="caution">
    <text evidence="2">The sequence shown here is derived from an EMBL/GenBank/DDBJ whole genome shotgun (WGS) entry which is preliminary data.</text>
</comment>
<reference evidence="2" key="1">
    <citation type="submission" date="2021-04" db="EMBL/GenBank/DDBJ databases">
        <authorList>
            <person name="Tunstrom K."/>
        </authorList>
    </citation>
    <scope>NUCLEOTIDE SEQUENCE</scope>
</reference>
<name>A0A8S3XDK8_PARAO</name>
<keyword evidence="3" id="KW-1185">Reference proteome</keyword>
<organism evidence="2 3">
    <name type="scientific">Parnassius apollo</name>
    <name type="common">Apollo butterfly</name>
    <name type="synonym">Papilio apollo</name>
    <dbReference type="NCBI Taxonomy" id="110799"/>
    <lineage>
        <taxon>Eukaryota</taxon>
        <taxon>Metazoa</taxon>
        <taxon>Ecdysozoa</taxon>
        <taxon>Arthropoda</taxon>
        <taxon>Hexapoda</taxon>
        <taxon>Insecta</taxon>
        <taxon>Pterygota</taxon>
        <taxon>Neoptera</taxon>
        <taxon>Endopterygota</taxon>
        <taxon>Lepidoptera</taxon>
        <taxon>Glossata</taxon>
        <taxon>Ditrysia</taxon>
        <taxon>Papilionoidea</taxon>
        <taxon>Papilionidae</taxon>
        <taxon>Parnassiinae</taxon>
        <taxon>Parnassini</taxon>
        <taxon>Parnassius</taxon>
        <taxon>Parnassius</taxon>
    </lineage>
</organism>
<keyword evidence="1" id="KW-0812">Transmembrane</keyword>
<feature type="transmembrane region" description="Helical" evidence="1">
    <location>
        <begin position="102"/>
        <end position="121"/>
    </location>
</feature>
<dbReference type="Proteomes" id="UP000691718">
    <property type="component" value="Unassembled WGS sequence"/>
</dbReference>
<gene>
    <name evidence="2" type="ORF">PAPOLLO_LOCUS17029</name>
</gene>
<proteinExistence type="predicted"/>
<evidence type="ECO:0000313" key="2">
    <source>
        <dbReference type="EMBL" id="CAG5019259.1"/>
    </source>
</evidence>
<dbReference type="EMBL" id="CAJQZP010001129">
    <property type="protein sequence ID" value="CAG5019259.1"/>
    <property type="molecule type" value="Genomic_DNA"/>
</dbReference>
<evidence type="ECO:0000313" key="3">
    <source>
        <dbReference type="Proteomes" id="UP000691718"/>
    </source>
</evidence>
<dbReference type="OrthoDB" id="7445678at2759"/>
<evidence type="ECO:0000256" key="1">
    <source>
        <dbReference type="SAM" id="Phobius"/>
    </source>
</evidence>
<sequence length="171" mass="19319">MAIVLDKKCCIWVLSPEAFSLDSCTYTGVPLTQVIDDITQVEDRRLVPPNMEACPRFSYTVHMAHKLAAWIIHIGSEEFVTSLENRAISESIHASFLNLTEFRGAVIEVLIPCLVFYLMIYDREFSQRITYFDNLYAAKETAYDVILDTIMTCGKAGELYTFAGLSALGRE</sequence>
<dbReference type="AlphaFoldDB" id="A0A8S3XDK8"/>